<comment type="cofactor">
    <cofactor evidence="1">
        <name>Mg(2+)</name>
        <dbReference type="ChEBI" id="CHEBI:18420"/>
    </cofactor>
</comment>
<name>A0A9W7DYT0_9STRA</name>
<evidence type="ECO:0000256" key="6">
    <source>
        <dbReference type="ARBA" id="ARBA00022692"/>
    </source>
</evidence>
<feature type="domain" description="AIG1-type G" evidence="19">
    <location>
        <begin position="24"/>
        <end position="176"/>
    </location>
</feature>
<comment type="caution">
    <text evidence="20">The sequence shown here is derived from an EMBL/GenBank/DDBJ whole genome shotgun (WGS) entry which is preliminary data.</text>
</comment>
<dbReference type="GO" id="GO:0005525">
    <property type="term" value="F:GTP binding"/>
    <property type="evidence" value="ECO:0007669"/>
    <property type="project" value="UniProtKB-KW"/>
</dbReference>
<feature type="region of interest" description="Disordered" evidence="18">
    <location>
        <begin position="49"/>
        <end position="69"/>
    </location>
</feature>
<keyword evidence="11" id="KW-0460">Magnesium</keyword>
<dbReference type="CDD" id="cd00882">
    <property type="entry name" value="Ras_like_GTPase"/>
    <property type="match status" value="1"/>
</dbReference>
<evidence type="ECO:0000256" key="17">
    <source>
        <dbReference type="SAM" id="Coils"/>
    </source>
</evidence>
<keyword evidence="9" id="KW-0378">Hydrolase</keyword>
<evidence type="ECO:0000256" key="5">
    <source>
        <dbReference type="ARBA" id="ARBA00022640"/>
    </source>
</evidence>
<evidence type="ECO:0000259" key="19">
    <source>
        <dbReference type="Pfam" id="PF04548"/>
    </source>
</evidence>
<keyword evidence="3" id="KW-0813">Transport</keyword>
<dbReference type="GO" id="GO:0046872">
    <property type="term" value="F:metal ion binding"/>
    <property type="evidence" value="ECO:0007669"/>
    <property type="project" value="UniProtKB-KW"/>
</dbReference>
<dbReference type="GO" id="GO:0015031">
    <property type="term" value="P:protein transport"/>
    <property type="evidence" value="ECO:0007669"/>
    <property type="project" value="UniProtKB-KW"/>
</dbReference>
<accession>A0A9W7DYT0</accession>
<evidence type="ECO:0000256" key="3">
    <source>
        <dbReference type="ARBA" id="ARBA00022448"/>
    </source>
</evidence>
<evidence type="ECO:0000256" key="18">
    <source>
        <dbReference type="SAM" id="MobiDB-lite"/>
    </source>
</evidence>
<dbReference type="AlphaFoldDB" id="A0A9W7DYT0"/>
<dbReference type="SUPFAM" id="SSF52540">
    <property type="entry name" value="P-loop containing nucleoside triphosphate hydrolases"/>
    <property type="match status" value="2"/>
</dbReference>
<dbReference type="InterPro" id="IPR027417">
    <property type="entry name" value="P-loop_NTPase"/>
</dbReference>
<gene>
    <name evidence="20" type="ORF">TrRE_jg10507</name>
</gene>
<evidence type="ECO:0000256" key="9">
    <source>
        <dbReference type="ARBA" id="ARBA00022801"/>
    </source>
</evidence>
<dbReference type="PANTHER" id="PTHR10903:SF135">
    <property type="entry name" value="TRANSLOCASE OF CHLOROPLAST 120, CHLOROPLASTIC-RELATED"/>
    <property type="match status" value="1"/>
</dbReference>
<dbReference type="OrthoDB" id="10061751at2759"/>
<keyword evidence="8" id="KW-0547">Nucleotide-binding</keyword>
<evidence type="ECO:0000256" key="15">
    <source>
        <dbReference type="ARBA" id="ARBA00023136"/>
    </source>
</evidence>
<evidence type="ECO:0000256" key="14">
    <source>
        <dbReference type="ARBA" id="ARBA00023134"/>
    </source>
</evidence>
<dbReference type="PANTHER" id="PTHR10903">
    <property type="entry name" value="GTPASE, IMAP FAMILY MEMBER-RELATED"/>
    <property type="match status" value="1"/>
</dbReference>
<evidence type="ECO:0000256" key="1">
    <source>
        <dbReference type="ARBA" id="ARBA00001946"/>
    </source>
</evidence>
<feature type="coiled-coil region" evidence="17">
    <location>
        <begin position="261"/>
        <end position="391"/>
    </location>
</feature>
<dbReference type="Gene3D" id="3.40.50.300">
    <property type="entry name" value="P-loop containing nucleotide triphosphate hydrolases"/>
    <property type="match status" value="1"/>
</dbReference>
<evidence type="ECO:0000256" key="16">
    <source>
        <dbReference type="ARBA" id="ARBA00024013"/>
    </source>
</evidence>
<dbReference type="InterPro" id="IPR006703">
    <property type="entry name" value="G_AIG1"/>
</dbReference>
<keyword evidence="5" id="KW-0934">Plastid</keyword>
<proteinExistence type="predicted"/>
<comment type="subcellular location">
    <subcellularLocation>
        <location evidence="2">Membrane</location>
        <topology evidence="2">Single-pass membrane protein</topology>
    </subcellularLocation>
    <subcellularLocation>
        <location evidence="16">Plastid</location>
        <location evidence="16">Chloroplast outer membrane</location>
    </subcellularLocation>
</comment>
<dbReference type="InterPro" id="IPR045058">
    <property type="entry name" value="GIMA/IAN/Toc"/>
</dbReference>
<keyword evidence="4" id="KW-0150">Chloroplast</keyword>
<evidence type="ECO:0000313" key="20">
    <source>
        <dbReference type="EMBL" id="GMH60122.1"/>
    </source>
</evidence>
<evidence type="ECO:0000256" key="2">
    <source>
        <dbReference type="ARBA" id="ARBA00004167"/>
    </source>
</evidence>
<evidence type="ECO:0000256" key="11">
    <source>
        <dbReference type="ARBA" id="ARBA00022842"/>
    </source>
</evidence>
<feature type="non-terminal residue" evidence="20">
    <location>
        <position position="412"/>
    </location>
</feature>
<sequence length="412" mass="46479">MSTFAASSGVNGYDVTASDTQETKIAVIGSTGVGKSTLINALGGLKKDFNTPYPSGRPRPPPFKRGAGARGVTTKSSAVKIEFDDLHQVTIIDTPGLNDPDGNDSKNIAEMVDTLKREKYVNAFVVVMNGQAPRIDKPTQDMLTIFSMCFGVEFMSNIIFVYTRWRQDDEGKQERRDDVADHNSEEETHYLDLEDMRRTEIRAQLSVDFNFRGRDRPFIFIDSMDGLRDDVSAERKEIFQRNADAMSTISRHMQPFSCLDIQAVQTLLEQKEEALLELQHANDAMAVKHAAERRAARKEQEMLIENMEKMRAEHGEQLDGVQQELEEQRKQYDLATLKADQAQDDIKELKNQIKKVEDEAEKAKKEQELRLKEAEKRIEEQKAAAAANECKKNNSDLMAQLGPIFSLLGRGG</sequence>
<keyword evidence="17" id="KW-0175">Coiled coil</keyword>
<keyword evidence="13" id="KW-1133">Transmembrane helix</keyword>
<dbReference type="EMBL" id="BRXZ01003697">
    <property type="protein sequence ID" value="GMH60122.1"/>
    <property type="molecule type" value="Genomic_DNA"/>
</dbReference>
<keyword evidence="15" id="KW-0472">Membrane</keyword>
<keyword evidence="6" id="KW-0812">Transmembrane</keyword>
<evidence type="ECO:0000256" key="12">
    <source>
        <dbReference type="ARBA" id="ARBA00022927"/>
    </source>
</evidence>
<evidence type="ECO:0000256" key="7">
    <source>
        <dbReference type="ARBA" id="ARBA00022723"/>
    </source>
</evidence>
<evidence type="ECO:0000256" key="8">
    <source>
        <dbReference type="ARBA" id="ARBA00022741"/>
    </source>
</evidence>
<evidence type="ECO:0000313" key="21">
    <source>
        <dbReference type="Proteomes" id="UP001165082"/>
    </source>
</evidence>
<keyword evidence="7" id="KW-0479">Metal-binding</keyword>
<dbReference type="GO" id="GO:0009707">
    <property type="term" value="C:chloroplast outer membrane"/>
    <property type="evidence" value="ECO:0007669"/>
    <property type="project" value="UniProtKB-SubCell"/>
</dbReference>
<reference evidence="20" key="1">
    <citation type="submission" date="2022-07" db="EMBL/GenBank/DDBJ databases">
        <title>Genome analysis of Parmales, a sister group of diatoms, reveals the evolutionary specialization of diatoms from phago-mixotrophs to photoautotrophs.</title>
        <authorList>
            <person name="Ban H."/>
            <person name="Sato S."/>
            <person name="Yoshikawa S."/>
            <person name="Kazumasa Y."/>
            <person name="Nakamura Y."/>
            <person name="Ichinomiya M."/>
            <person name="Saitoh K."/>
            <person name="Sato N."/>
            <person name="Blanc-Mathieu R."/>
            <person name="Endo H."/>
            <person name="Kuwata A."/>
            <person name="Ogata H."/>
        </authorList>
    </citation>
    <scope>NUCLEOTIDE SEQUENCE</scope>
</reference>
<dbReference type="Proteomes" id="UP001165082">
    <property type="component" value="Unassembled WGS sequence"/>
</dbReference>
<protein>
    <recommendedName>
        <fullName evidence="19">AIG1-type G domain-containing protein</fullName>
    </recommendedName>
</protein>
<evidence type="ECO:0000256" key="4">
    <source>
        <dbReference type="ARBA" id="ARBA00022528"/>
    </source>
</evidence>
<evidence type="ECO:0000256" key="13">
    <source>
        <dbReference type="ARBA" id="ARBA00022989"/>
    </source>
</evidence>
<keyword evidence="10" id="KW-1002">Plastid outer membrane</keyword>
<keyword evidence="21" id="KW-1185">Reference proteome</keyword>
<keyword evidence="12" id="KW-0653">Protein transport</keyword>
<keyword evidence="14" id="KW-0342">GTP-binding</keyword>
<organism evidence="20 21">
    <name type="scientific">Triparma retinervis</name>
    <dbReference type="NCBI Taxonomy" id="2557542"/>
    <lineage>
        <taxon>Eukaryota</taxon>
        <taxon>Sar</taxon>
        <taxon>Stramenopiles</taxon>
        <taxon>Ochrophyta</taxon>
        <taxon>Bolidophyceae</taxon>
        <taxon>Parmales</taxon>
        <taxon>Triparmaceae</taxon>
        <taxon>Triparma</taxon>
    </lineage>
</organism>
<dbReference type="GO" id="GO:0016787">
    <property type="term" value="F:hydrolase activity"/>
    <property type="evidence" value="ECO:0007669"/>
    <property type="project" value="UniProtKB-KW"/>
</dbReference>
<evidence type="ECO:0000256" key="10">
    <source>
        <dbReference type="ARBA" id="ARBA00022805"/>
    </source>
</evidence>
<dbReference type="Pfam" id="PF04548">
    <property type="entry name" value="AIG1"/>
    <property type="match status" value="1"/>
</dbReference>